<reference evidence="6 7" key="1">
    <citation type="submission" date="2023-04" db="EMBL/GenBank/DDBJ databases">
        <authorList>
            <person name="Hsu D."/>
        </authorList>
    </citation>
    <scope>NUCLEOTIDE SEQUENCE [LARGE SCALE GENOMIC DNA]</scope>
    <source>
        <strain evidence="6 7">MK1</strain>
    </source>
</reference>
<dbReference type="Pfam" id="PF00207">
    <property type="entry name" value="A2M"/>
    <property type="match status" value="1"/>
</dbReference>
<proteinExistence type="predicted"/>
<organism evidence="6 7">
    <name type="scientific">Metallumcola ferriviriculae</name>
    <dbReference type="NCBI Taxonomy" id="3039180"/>
    <lineage>
        <taxon>Bacteria</taxon>
        <taxon>Bacillati</taxon>
        <taxon>Bacillota</taxon>
        <taxon>Clostridia</taxon>
        <taxon>Neomoorellales</taxon>
        <taxon>Desulfitibacteraceae</taxon>
        <taxon>Metallumcola</taxon>
    </lineage>
</organism>
<dbReference type="Gene3D" id="2.60.40.1930">
    <property type="match status" value="1"/>
</dbReference>
<evidence type="ECO:0000259" key="5">
    <source>
        <dbReference type="SMART" id="SM01360"/>
    </source>
</evidence>
<dbReference type="SMART" id="SM01359">
    <property type="entry name" value="A2M_N_2"/>
    <property type="match status" value="1"/>
</dbReference>
<protein>
    <recommendedName>
        <fullName evidence="8">Alpha-2-macroglobulin</fullName>
    </recommendedName>
</protein>
<evidence type="ECO:0000256" key="1">
    <source>
        <dbReference type="ARBA" id="ARBA00022729"/>
    </source>
</evidence>
<feature type="domain" description="Alpha-2-macroglobulin bait region" evidence="4">
    <location>
        <begin position="806"/>
        <end position="949"/>
    </location>
</feature>
<evidence type="ECO:0000259" key="4">
    <source>
        <dbReference type="SMART" id="SM01359"/>
    </source>
</evidence>
<evidence type="ECO:0000313" key="7">
    <source>
        <dbReference type="Proteomes" id="UP001329915"/>
    </source>
</evidence>
<feature type="signal peptide" evidence="3">
    <location>
        <begin position="1"/>
        <end position="20"/>
    </location>
</feature>
<dbReference type="InterPro" id="IPR011625">
    <property type="entry name" value="A2M_N_BRD"/>
</dbReference>
<evidence type="ECO:0000313" key="6">
    <source>
        <dbReference type="EMBL" id="WRO22917.1"/>
    </source>
</evidence>
<dbReference type="Proteomes" id="UP001329915">
    <property type="component" value="Chromosome"/>
</dbReference>
<sequence>MKKYVSIVGALLIVTAVTFAITAANDHPVEVTSGAIAAEIDLRPTVSDQGGVNLDSEFLIQSNVALNARQIKEKLTLSPAVGFTVKQNAKGSQELRIVPDQPLDPNRIYRFALALDEQPPLKWAFQTKGKFSIVSTLPRDKSALVPIDSGIEINFSHLNFEEIKDYFSISPKVDGNFIVHKKTAVFISKKLEPATVYTVTVKKGLPLAGSDQVLQEDYTFQFETDSGVQGKGQDYDLSFYRSNLDFTTEDTPLIPVGYYNRNQEELPEVQVGIYRYPDASAYIEALSEREKIPSWASRSREKYREDTSSLNRVAEFVSPLKAYDYRNILEFPEPMPAGFYVAEVSVKDFRGQLWFQVTDLGIYAAYADNKTLVWVNDLLSGIPVAETVVRAEGKEQGVMTGPDGLAELTALKGGGGGPYITVTKGNQTAVAAVGHQLPWDEEREKLREKQRFYWKYLYLDRGLYKPNDTVNFWGLVKPRMPGVNRPEQITAAITKWGGWQDQSFIASKEIKLNEFTFDGNIKLPNLLPGYYYLTVKDGEQLITQQGFEVKTYSKPAYQVEITPNRKAVFVGEPVDFKLKAAFFEGTGAANIPFDYRLQDKKGTLTTDSRGEAGLKYLPMYEGTLYGPVQHRYLQVNADLPESGEITGRSSVIVLNNDLEIEADGSITDGTGSVHMKLYQLTVDKVNSGSKDPWEQDAFRSGSAADQTVTVKVYYDHWEKVEEGGEYYDFINKKVRKKYHYQYQKIFVTQGQVTTNQDGSAGFTFPASGDRSYRVELSTQDTKGNLAAKEIYLIGPNFYRESDYQWYHLEPNNQSGKYSTGETVRVVLKNNEAVVASREKGFLYFTARDGVLNSYVRDDSSFTTEFDAEFIPNVWLKGVYFDGRYYYETPAQLAAFDTAEKALDIQVSTDRRQYRPKDTVKVSLEVKDKQGRPVEAKVNLNLVDEALFALKDQHVDILRSLYGDLIPSGVNRTVSTHHAPVENSGGAEHGGEGESDRKDFKDAVFFKTITTDQHGRAQVSFQVPDNLTSWRLTYQAVTKSLQAGNGTSKIKVKLPFFLDMVLNNTYLTGDRPVIPVRSFGNQLNNGAEVTYTARLKSNAGEIKNIVLTGKAFEPVQLELPPLKAGGYELTVTGKSGQGLTDTLTLTFDVVETLMTRQHTDFYLLDEMTKINGSPDSISTLVFTDYQRSQYLNTLWRLLGVGGSRIEQRLAAAKARDLLEEYFPDTRIMKDAGTDFLKYQSPDGGIAILPYADSDLALSAKIAALGLEGFDNSVLTQYFYRVMNDPKQSRERGIIALYGLAALKEPVLREVDWLSRQEDLTVKEQLYLILALTESGDRQRALSKLEQLFLSDGEKIGAAVRINMGEDQDDVLEATALAAVAAATLDAKGQNQLQQYLLDNHTTAILTYIEQLLFLDQALTRMPQEKVGFSYIVDGKKKEVTLEPGQTLSLHLTPEKLADLQFKGIQGQVGVTVVYESSLGAEGDTSVDGSKVTRKYSSPRSSGNELRVGDLVQVNISYQFGSKAPDGTYQITDYLPAGLKVVERPYNWGVKHDTRLNYPVQVSGQKSVFVVGHKNGSFHYYARVIGSGEFKAEKAVLQHLKSGKIYSMTGDDRVIIK</sequence>
<dbReference type="PANTHER" id="PTHR40094:SF1">
    <property type="entry name" value="UBIQUITIN DOMAIN-CONTAINING PROTEIN"/>
    <property type="match status" value="1"/>
</dbReference>
<dbReference type="GO" id="GO:0004866">
    <property type="term" value="F:endopeptidase inhibitor activity"/>
    <property type="evidence" value="ECO:0007669"/>
    <property type="project" value="InterPro"/>
</dbReference>
<dbReference type="Gene3D" id="2.20.130.20">
    <property type="match status" value="1"/>
</dbReference>
<feature type="chain" id="PRO_5043770657" description="Alpha-2-macroglobulin" evidence="3">
    <location>
        <begin position="21"/>
        <end position="1615"/>
    </location>
</feature>
<dbReference type="Pfam" id="PF13205">
    <property type="entry name" value="Big_5"/>
    <property type="match status" value="1"/>
</dbReference>
<dbReference type="InterPro" id="IPR051802">
    <property type="entry name" value="YfhM-like"/>
</dbReference>
<dbReference type="RefSeq" id="WP_366922313.1">
    <property type="nucleotide sequence ID" value="NZ_CP121694.1"/>
</dbReference>
<evidence type="ECO:0000256" key="3">
    <source>
        <dbReference type="SAM" id="SignalP"/>
    </source>
</evidence>
<dbReference type="InterPro" id="IPR001599">
    <property type="entry name" value="Macroglobln_a2"/>
</dbReference>
<evidence type="ECO:0008006" key="8">
    <source>
        <dbReference type="Google" id="ProtNLM"/>
    </source>
</evidence>
<keyword evidence="1 3" id="KW-0732">Signal</keyword>
<dbReference type="SMART" id="SM01360">
    <property type="entry name" value="A2M"/>
    <property type="match status" value="1"/>
</dbReference>
<accession>A0AAU0UQZ4</accession>
<evidence type="ECO:0000256" key="2">
    <source>
        <dbReference type="SAM" id="MobiDB-lite"/>
    </source>
</evidence>
<dbReference type="Pfam" id="PF07703">
    <property type="entry name" value="A2M_BRD"/>
    <property type="match status" value="1"/>
</dbReference>
<gene>
    <name evidence="6" type="ORF">MFMK1_002762</name>
</gene>
<name>A0AAU0UQZ4_9FIRM</name>
<keyword evidence="7" id="KW-1185">Reference proteome</keyword>
<feature type="domain" description="Alpha-2-macroglobulin" evidence="5">
    <location>
        <begin position="1002"/>
        <end position="1092"/>
    </location>
</feature>
<feature type="region of interest" description="Disordered" evidence="2">
    <location>
        <begin position="975"/>
        <end position="996"/>
    </location>
</feature>
<dbReference type="PANTHER" id="PTHR40094">
    <property type="entry name" value="ALPHA-2-MACROGLOBULIN HOMOLOG"/>
    <property type="match status" value="1"/>
</dbReference>
<dbReference type="KEGG" id="dbc:MFMK1_002762"/>
<dbReference type="InterPro" id="IPR032812">
    <property type="entry name" value="SbsA_Ig"/>
</dbReference>
<dbReference type="EMBL" id="CP121694">
    <property type="protein sequence ID" value="WRO22917.1"/>
    <property type="molecule type" value="Genomic_DNA"/>
</dbReference>